<comment type="pathway">
    <text evidence="6">Carbohydrate degradation; glycolysis; D-glyceraldehyde 3-phosphate and glycerone phosphate from D-glucose: step 3/4.</text>
</comment>
<evidence type="ECO:0000313" key="10">
    <source>
        <dbReference type="EMBL" id="KUK89171.1"/>
    </source>
</evidence>
<dbReference type="SUPFAM" id="SSF53784">
    <property type="entry name" value="Phosphofructokinase"/>
    <property type="match status" value="1"/>
</dbReference>
<dbReference type="PANTHER" id="PTHR45770">
    <property type="entry name" value="ATP-DEPENDENT 6-PHOSPHOFRUCTOKINASE 1"/>
    <property type="match status" value="1"/>
</dbReference>
<protein>
    <recommendedName>
        <fullName evidence="6">Pyrophosphate--fructose 6-phosphate 1-phosphotransferase</fullName>
        <ecNumber evidence="6">2.7.1.90</ecNumber>
    </recommendedName>
    <alternativeName>
        <fullName evidence="6">6-phosphofructokinase, pyrophosphate dependent</fullName>
    </alternativeName>
    <alternativeName>
        <fullName evidence="6">PPi-dependent phosphofructokinase</fullName>
        <shortName evidence="6">PPi-PFK</shortName>
    </alternativeName>
    <alternativeName>
        <fullName evidence="6">Pyrophosphate-dependent 6-phosphofructose-1-kinase</fullName>
    </alternativeName>
</protein>
<dbReference type="EMBL" id="DQBS01000077">
    <property type="protein sequence ID" value="HCO69586.1"/>
    <property type="molecule type" value="Genomic_DNA"/>
</dbReference>
<evidence type="ECO:0000256" key="4">
    <source>
        <dbReference type="ARBA" id="ARBA00022777"/>
    </source>
</evidence>
<evidence type="ECO:0000256" key="6">
    <source>
        <dbReference type="HAMAP-Rule" id="MF_01978"/>
    </source>
</evidence>
<gene>
    <name evidence="6" type="primary">pfp</name>
    <name evidence="8" type="ORF">DIT26_03230</name>
    <name evidence="9" type="ORF">XD86_0279</name>
    <name evidence="10" type="ORF">XE02_1142</name>
</gene>
<feature type="binding site" evidence="6">
    <location>
        <begin position="146"/>
        <end position="148"/>
    </location>
    <ligand>
        <name>substrate</name>
    </ligand>
</feature>
<evidence type="ECO:0000259" key="7">
    <source>
        <dbReference type="Pfam" id="PF00365"/>
    </source>
</evidence>
<dbReference type="UniPathway" id="UPA00109">
    <property type="reaction ID" value="UER00182"/>
</dbReference>
<keyword evidence="6" id="KW-0324">Glycolysis</keyword>
<evidence type="ECO:0000256" key="5">
    <source>
        <dbReference type="ARBA" id="ARBA00022842"/>
    </source>
</evidence>
<proteinExistence type="inferred from homology"/>
<feature type="binding site" evidence="6">
    <location>
        <position position="22"/>
    </location>
    <ligand>
        <name>diphosphate</name>
        <dbReference type="ChEBI" id="CHEBI:33019"/>
    </ligand>
</feature>
<feature type="site" description="Important for catalytic activity and substrate specificity; stabilizes the transition state when the phosphoryl donor is PPi; prevents ATP from binding by mimicking the alpha-phosphate group of ATP" evidence="6">
    <location>
        <position position="119"/>
    </location>
</feature>
<feature type="binding site" evidence="6">
    <location>
        <position position="118"/>
    </location>
    <ligand>
        <name>Mg(2+)</name>
        <dbReference type="ChEBI" id="CHEBI:18420"/>
        <note>catalytic</note>
    </ligand>
</feature>
<evidence type="ECO:0000313" key="12">
    <source>
        <dbReference type="Proteomes" id="UP000055014"/>
    </source>
</evidence>
<keyword evidence="3 6" id="KW-0479">Metal-binding</keyword>
<feature type="binding site" evidence="6">
    <location>
        <position position="251"/>
    </location>
    <ligand>
        <name>substrate</name>
    </ligand>
</feature>
<dbReference type="EMBL" id="LGGW01000113">
    <property type="protein sequence ID" value="KUK89171.1"/>
    <property type="molecule type" value="Genomic_DNA"/>
</dbReference>
<dbReference type="PIRSF" id="PIRSF036483">
    <property type="entry name" value="PFK_XF0274"/>
    <property type="match status" value="1"/>
</dbReference>
<keyword evidence="4 6" id="KW-0418">Kinase</keyword>
<dbReference type="InterPro" id="IPR035966">
    <property type="entry name" value="PKF_sf"/>
</dbReference>
<dbReference type="GO" id="GO:0047334">
    <property type="term" value="F:diphosphate-fructose-6-phosphate 1-phosphotransferase activity"/>
    <property type="evidence" value="ECO:0007669"/>
    <property type="project" value="UniProtKB-EC"/>
</dbReference>
<dbReference type="NCBIfam" id="NF010675">
    <property type="entry name" value="PRK14072.1"/>
    <property type="match status" value="1"/>
</dbReference>
<evidence type="ECO:0000313" key="11">
    <source>
        <dbReference type="Proteomes" id="UP000054260"/>
    </source>
</evidence>
<evidence type="ECO:0000313" key="9">
    <source>
        <dbReference type="EMBL" id="KUK68290.1"/>
    </source>
</evidence>
<organism evidence="10 12">
    <name type="scientific">Mesotoga infera</name>
    <dbReference type="NCBI Taxonomy" id="1236046"/>
    <lineage>
        <taxon>Bacteria</taxon>
        <taxon>Thermotogati</taxon>
        <taxon>Thermotogota</taxon>
        <taxon>Thermotogae</taxon>
        <taxon>Kosmotogales</taxon>
        <taxon>Kosmotogaceae</taxon>
        <taxon>Mesotoga</taxon>
    </lineage>
</organism>
<comment type="subunit">
    <text evidence="6">Homodimer.</text>
</comment>
<comment type="catalytic activity">
    <reaction evidence="6">
        <text>beta-D-fructose 6-phosphate + diphosphate = beta-D-fructose 1,6-bisphosphate + phosphate + H(+)</text>
        <dbReference type="Rhea" id="RHEA:13613"/>
        <dbReference type="ChEBI" id="CHEBI:15378"/>
        <dbReference type="ChEBI" id="CHEBI:32966"/>
        <dbReference type="ChEBI" id="CHEBI:33019"/>
        <dbReference type="ChEBI" id="CHEBI:43474"/>
        <dbReference type="ChEBI" id="CHEBI:57634"/>
        <dbReference type="EC" id="2.7.1.90"/>
    </reaction>
</comment>
<reference evidence="11 12" key="2">
    <citation type="journal article" date="2015" name="MBio">
        <title>Genome-Resolved Metagenomic Analysis Reveals Roles for Candidate Phyla and Other Microbial Community Members in Biogeochemical Transformations in Oil Reservoirs.</title>
        <authorList>
            <person name="Hu P."/>
            <person name="Tom L."/>
            <person name="Singh A."/>
            <person name="Thomas B.C."/>
            <person name="Baker B.J."/>
            <person name="Piceno Y.M."/>
            <person name="Andersen G.L."/>
            <person name="Banfield J.F."/>
        </authorList>
    </citation>
    <scope>NUCLEOTIDE SEQUENCE [LARGE SCALE GENOMIC DNA]</scope>
</reference>
<comment type="subcellular location">
    <subcellularLocation>
        <location evidence="6">Cytoplasm</location>
    </subcellularLocation>
</comment>
<dbReference type="GO" id="GO:0006002">
    <property type="term" value="P:fructose 6-phosphate metabolic process"/>
    <property type="evidence" value="ECO:0007669"/>
    <property type="project" value="InterPro"/>
</dbReference>
<feature type="binding site" evidence="6">
    <location>
        <begin position="301"/>
        <end position="304"/>
    </location>
    <ligand>
        <name>substrate</name>
    </ligand>
</feature>
<feature type="site" description="Important for catalytic activity; stabilizes the transition state when the phosphoryl donor is PPi" evidence="6">
    <location>
        <position position="145"/>
    </location>
</feature>
<dbReference type="InterPro" id="IPR050929">
    <property type="entry name" value="PFKA"/>
</dbReference>
<dbReference type="EC" id="2.7.1.90" evidence="6"/>
<dbReference type="Gene3D" id="3.40.50.460">
    <property type="entry name" value="Phosphofructokinase domain"/>
    <property type="match status" value="1"/>
</dbReference>
<feature type="domain" description="Phosphofructokinase" evidence="7">
    <location>
        <begin position="17"/>
        <end position="326"/>
    </location>
</feature>
<dbReference type="InterPro" id="IPR000023">
    <property type="entry name" value="Phosphofructokinase_dom"/>
</dbReference>
<accession>A0A117M7V6</accession>
<comment type="caution">
    <text evidence="10">The sequence shown here is derived from an EMBL/GenBank/DDBJ whole genome shotgun (WGS) entry which is preliminary data.</text>
</comment>
<dbReference type="InterPro" id="IPR011404">
    <property type="entry name" value="PPi-PFK"/>
</dbReference>
<dbReference type="GO" id="GO:0046872">
    <property type="term" value="F:metal ion binding"/>
    <property type="evidence" value="ECO:0007669"/>
    <property type="project" value="UniProtKB-KW"/>
</dbReference>
<evidence type="ECO:0000313" key="8">
    <source>
        <dbReference type="EMBL" id="HCO69586.1"/>
    </source>
</evidence>
<dbReference type="EMBL" id="LGGH01000023">
    <property type="protein sequence ID" value="KUK68290.1"/>
    <property type="molecule type" value="Genomic_DNA"/>
</dbReference>
<dbReference type="PATRIC" id="fig|1236046.5.peg.968"/>
<dbReference type="AlphaFoldDB" id="A0A117M7V6"/>
<dbReference type="HAMAP" id="MF_01978">
    <property type="entry name" value="Phosphofructokinase_II_B2"/>
    <property type="match status" value="1"/>
</dbReference>
<keyword evidence="2 6" id="KW-0808">Transferase</keyword>
<dbReference type="Proteomes" id="UP000264215">
    <property type="component" value="Unassembled WGS sequence"/>
</dbReference>
<reference evidence="8 13" key="3">
    <citation type="journal article" date="2018" name="Nat. Biotechnol.">
        <title>A standardized bacterial taxonomy based on genome phylogeny substantially revises the tree of life.</title>
        <authorList>
            <person name="Parks D.H."/>
            <person name="Chuvochina M."/>
            <person name="Waite D.W."/>
            <person name="Rinke C."/>
            <person name="Skarshewski A."/>
            <person name="Chaumeil P.A."/>
            <person name="Hugenholtz P."/>
        </authorList>
    </citation>
    <scope>NUCLEOTIDE SEQUENCE [LARGE SCALE GENOMIC DNA]</scope>
    <source>
        <strain evidence="8">UBA9905</strain>
    </source>
</reference>
<keyword evidence="5 6" id="KW-0460">Magnesium</keyword>
<evidence type="ECO:0000313" key="13">
    <source>
        <dbReference type="Proteomes" id="UP000264215"/>
    </source>
</evidence>
<sequence>MFLNNGGGKLKKYNAVYAQSGGVTSVINASAYGTIVAALEAKEIDRIFAGVNGIKGILNEDLFDLTEEKRSEIDRIPYTPGAIFGSCRTRIESDDDFERLFKVFDAHSIRYFFYNGGNDSMDTAHRINEKADEIGFPLKVIGIPKTVDNDLLETDHCPGFGSAARFTAISIMEATRDLKSMYSDSTKVFIMESMGRHTGWLAASGSLASTDRFHGPQIILLPEVSFDEESFIERVEDVIMKEGYCSIVASEALKRPDGSYISTAGYYDAFGNVQLGKIGQYLERAIREALKCKVHVALPDYLQRSSRHVASLIDWQEAVEVGALAVREAVNGESGIMISIRRLSGKPYLKEYTKASLEQVANGTKELPSDFISDDGFYVTEEFKSYALPLIQGEAPNLYLHGLPMYENLQRIKTEKLL</sequence>
<comment type="function">
    <text evidence="6">Catalyzes the phosphorylation of D-fructose 6-phosphate, the first committing step of glycolysis. Uses inorganic phosphate (PPi) as phosphoryl donor instead of ATP like common ATP-dependent phosphofructokinases (ATP-PFKs), which renders the reaction reversible, and can thus function both in glycolysis and gluconeogenesis. Consistently, PPi-PFK can replace the enzymes of both the forward (ATP-PFK) and reverse (fructose-bisphosphatase (FBPase)) reactions.</text>
</comment>
<dbReference type="GO" id="GO:0003872">
    <property type="term" value="F:6-phosphofructokinase activity"/>
    <property type="evidence" value="ECO:0007669"/>
    <property type="project" value="UniProtKB-UniRule"/>
</dbReference>
<dbReference type="Proteomes" id="UP000054260">
    <property type="component" value="Unassembled WGS sequence"/>
</dbReference>
<comment type="cofactor">
    <cofactor evidence="1 6">
        <name>Mg(2+)</name>
        <dbReference type="ChEBI" id="CHEBI:18420"/>
    </cofactor>
</comment>
<evidence type="ECO:0000256" key="3">
    <source>
        <dbReference type="ARBA" id="ARBA00022723"/>
    </source>
</evidence>
<comment type="similarity">
    <text evidence="6">Belongs to the phosphofructokinase type A (PFKA) family. PPi-dependent PFK group II subfamily. Clade 'B2' sub-subfamily.</text>
</comment>
<dbReference type="Gene3D" id="3.40.50.450">
    <property type="match status" value="1"/>
</dbReference>
<dbReference type="InterPro" id="IPR022953">
    <property type="entry name" value="ATP_PFK"/>
</dbReference>
<reference evidence="10" key="1">
    <citation type="journal article" date="2015" name="MBio">
        <title>Genome-resolved metagenomic analysis reveals roles for candidate phyla and other microbial community members in biogeochemical transformations in oil reservoirs.</title>
        <authorList>
            <person name="Hu P."/>
            <person name="Tom L."/>
            <person name="Singh A."/>
            <person name="Thomas B.C."/>
            <person name="Baker B.J."/>
            <person name="Piceno Y.M."/>
            <person name="Andersen G.L."/>
            <person name="Banfield J.F."/>
        </authorList>
    </citation>
    <scope>NUCLEOTIDE SEQUENCE [LARGE SCALE GENOMIC DNA]</scope>
    <source>
        <strain evidence="9">46_47</strain>
        <strain evidence="10">46_70</strain>
    </source>
</reference>
<comment type="activity regulation">
    <text evidence="6">Non-allosteric.</text>
</comment>
<dbReference type="Proteomes" id="UP000055014">
    <property type="component" value="Unassembled WGS sequence"/>
</dbReference>
<dbReference type="Pfam" id="PF00365">
    <property type="entry name" value="PFK"/>
    <property type="match status" value="1"/>
</dbReference>
<dbReference type="GO" id="GO:0005737">
    <property type="term" value="C:cytoplasm"/>
    <property type="evidence" value="ECO:0007669"/>
    <property type="project" value="UniProtKB-SubCell"/>
</dbReference>
<evidence type="ECO:0000256" key="2">
    <source>
        <dbReference type="ARBA" id="ARBA00022679"/>
    </source>
</evidence>
<name>A0A117M7V6_9BACT</name>
<evidence type="ECO:0000256" key="1">
    <source>
        <dbReference type="ARBA" id="ARBA00001946"/>
    </source>
</evidence>
<dbReference type="PRINTS" id="PR00476">
    <property type="entry name" value="PHFRCTKINASE"/>
</dbReference>
<feature type="active site" description="Proton acceptor" evidence="6">
    <location>
        <position position="148"/>
    </location>
</feature>
<keyword evidence="6" id="KW-0963">Cytoplasm</keyword>
<feature type="binding site" evidence="6">
    <location>
        <begin position="194"/>
        <end position="196"/>
    </location>
    <ligand>
        <name>substrate</name>
    </ligand>
</feature>